<keyword evidence="5" id="KW-1185">Reference proteome</keyword>
<dbReference type="PANTHER" id="PTHR10655">
    <property type="entry name" value="LYSOPHOSPHOLIPASE-RELATED"/>
    <property type="match status" value="1"/>
</dbReference>
<evidence type="ECO:0000256" key="2">
    <source>
        <dbReference type="ARBA" id="ARBA00022801"/>
    </source>
</evidence>
<dbReference type="InterPro" id="IPR050565">
    <property type="entry name" value="LYPA1-2/EST-like"/>
</dbReference>
<evidence type="ECO:0000259" key="3">
    <source>
        <dbReference type="Pfam" id="PF02230"/>
    </source>
</evidence>
<keyword evidence="2" id="KW-0378">Hydrolase</keyword>
<dbReference type="Gene3D" id="3.40.50.1820">
    <property type="entry name" value="alpha/beta hydrolase"/>
    <property type="match status" value="1"/>
</dbReference>
<evidence type="ECO:0000256" key="1">
    <source>
        <dbReference type="ARBA" id="ARBA00006499"/>
    </source>
</evidence>
<feature type="domain" description="Phospholipase/carboxylesterase/thioesterase" evidence="3">
    <location>
        <begin position="54"/>
        <end position="233"/>
    </location>
</feature>
<dbReference type="Pfam" id="PF02230">
    <property type="entry name" value="Abhydrolase_2"/>
    <property type="match status" value="1"/>
</dbReference>
<dbReference type="SUPFAM" id="SSF53474">
    <property type="entry name" value="alpha/beta-Hydrolases"/>
    <property type="match status" value="1"/>
</dbReference>
<sequence length="255" mass="26988">MEHSLNQLVTHPALPLAYRLRSPAGTAQAGTAPADTAHAGTAAAGTTENAGGAVPCLILLHGVGANEANLIDLAQRQDPRLLVILARGPLAFGPAQFGWFNVNFASGGPVINAQQAEQSRAALLQFIEGLPGAYGVDPQRIWIAGFSQGGILSASVALTRPDRVAGFGILSGRILPEIAPITAPNEQTRKLAGFVSHGVADGKLTVEFARSAERLLKEKEVQLRYREYDAVHELNAAMQNDFGAWLTQQLDASQR</sequence>
<protein>
    <recommendedName>
        <fullName evidence="3">Phospholipase/carboxylesterase/thioesterase domain-containing protein</fullName>
    </recommendedName>
</protein>
<dbReference type="EMBL" id="QYUQ01000002">
    <property type="protein sequence ID" value="RJG01960.1"/>
    <property type="molecule type" value="Genomic_DNA"/>
</dbReference>
<dbReference type="RefSeq" id="WP_119785422.1">
    <property type="nucleotide sequence ID" value="NZ_QYUQ01000002.1"/>
</dbReference>
<evidence type="ECO:0000313" key="5">
    <source>
        <dbReference type="Proteomes" id="UP000266327"/>
    </source>
</evidence>
<dbReference type="InterPro" id="IPR003140">
    <property type="entry name" value="PLipase/COase/thioEstase"/>
</dbReference>
<accession>A0A3A3GLU6</accession>
<reference evidence="5" key="1">
    <citation type="submission" date="2018-09" db="EMBL/GenBank/DDBJ databases">
        <authorList>
            <person name="Zhu H."/>
        </authorList>
    </citation>
    <scope>NUCLEOTIDE SEQUENCE [LARGE SCALE GENOMIC DNA]</scope>
    <source>
        <strain evidence="5">K1S02-23</strain>
    </source>
</reference>
<gene>
    <name evidence="4" type="ORF">D3878_10535</name>
</gene>
<dbReference type="GO" id="GO:0016787">
    <property type="term" value="F:hydrolase activity"/>
    <property type="evidence" value="ECO:0007669"/>
    <property type="project" value="UniProtKB-KW"/>
</dbReference>
<comment type="similarity">
    <text evidence="1">Belongs to the AB hydrolase superfamily. AB hydrolase 2 family.</text>
</comment>
<proteinExistence type="inferred from homology"/>
<dbReference type="PANTHER" id="PTHR10655:SF17">
    <property type="entry name" value="LYSOPHOSPHOLIPASE-LIKE PROTEIN 1"/>
    <property type="match status" value="1"/>
</dbReference>
<dbReference type="OrthoDB" id="9801763at2"/>
<dbReference type="InterPro" id="IPR029058">
    <property type="entry name" value="AB_hydrolase_fold"/>
</dbReference>
<dbReference type="AlphaFoldDB" id="A0A3A3GLU6"/>
<dbReference type="Proteomes" id="UP000266327">
    <property type="component" value="Unassembled WGS sequence"/>
</dbReference>
<name>A0A3A3GLU6_9BURK</name>
<comment type="caution">
    <text evidence="4">The sequence shown here is derived from an EMBL/GenBank/DDBJ whole genome shotgun (WGS) entry which is preliminary data.</text>
</comment>
<evidence type="ECO:0000313" key="4">
    <source>
        <dbReference type="EMBL" id="RJG01960.1"/>
    </source>
</evidence>
<organism evidence="4 5">
    <name type="scientific">Noviherbaspirillum sedimenti</name>
    <dbReference type="NCBI Taxonomy" id="2320865"/>
    <lineage>
        <taxon>Bacteria</taxon>
        <taxon>Pseudomonadati</taxon>
        <taxon>Pseudomonadota</taxon>
        <taxon>Betaproteobacteria</taxon>
        <taxon>Burkholderiales</taxon>
        <taxon>Oxalobacteraceae</taxon>
        <taxon>Noviherbaspirillum</taxon>
    </lineage>
</organism>